<dbReference type="RefSeq" id="WP_115338105.1">
    <property type="nucleotide sequence ID" value="NZ_MUXU01000038.1"/>
</dbReference>
<keyword evidence="4" id="KW-1185">Reference proteome</keyword>
<evidence type="ECO:0000313" key="4">
    <source>
        <dbReference type="Proteomes" id="UP000190435"/>
    </source>
</evidence>
<name>A0A1T0A1T7_9GAMM</name>
<dbReference type="Gene3D" id="1.20.120.520">
    <property type="entry name" value="nmb1532 protein domain like"/>
    <property type="match status" value="1"/>
</dbReference>
<organism evidence="2 4">
    <name type="scientific">Moraxella caviae</name>
    <dbReference type="NCBI Taxonomy" id="34060"/>
    <lineage>
        <taxon>Bacteria</taxon>
        <taxon>Pseudomonadati</taxon>
        <taxon>Pseudomonadota</taxon>
        <taxon>Gammaproteobacteria</taxon>
        <taxon>Moraxellales</taxon>
        <taxon>Moraxellaceae</taxon>
        <taxon>Moraxella</taxon>
    </lineage>
</organism>
<reference evidence="2 4" key="1">
    <citation type="submission" date="2017-02" db="EMBL/GenBank/DDBJ databases">
        <title>Draft genome sequence of Moraxella caviae CCUG 355 type strain.</title>
        <authorList>
            <person name="Engstrom-Jakobsson H."/>
            <person name="Salva-Serra F."/>
            <person name="Thorell K."/>
            <person name="Gonzales-Siles L."/>
            <person name="Karlsson R."/>
            <person name="Boulund F."/>
            <person name="Engstrand L."/>
            <person name="Moore E."/>
        </authorList>
    </citation>
    <scope>NUCLEOTIDE SEQUENCE [LARGE SCALE GENOMIC DNA]</scope>
    <source>
        <strain evidence="2 4">CCUG 355</strain>
    </source>
</reference>
<proteinExistence type="predicted"/>
<dbReference type="EMBL" id="UGQE01000001">
    <property type="protein sequence ID" value="STZ10245.1"/>
    <property type="molecule type" value="Genomic_DNA"/>
</dbReference>
<sequence>MKRHPCLQPLSREHHLGLVLSRRAASLADDDAAGIAEHWQALTDYLTTQIPAHFATEKECIADVIFAKLPSDEAVRLANEMLKQHNEIEALLQISAPTAADVRKLAQALHDHIRFEEREVFPVAQAVLDNNELQALYAASSDAAKK</sequence>
<dbReference type="STRING" id="34060.B0181_06215"/>
<dbReference type="OrthoDB" id="9793254at2"/>
<dbReference type="EMBL" id="MUXU01000038">
    <property type="protein sequence ID" value="OOR89645.1"/>
    <property type="molecule type" value="Genomic_DNA"/>
</dbReference>
<dbReference type="Proteomes" id="UP000190435">
    <property type="component" value="Unassembled WGS sequence"/>
</dbReference>
<evidence type="ECO:0000259" key="1">
    <source>
        <dbReference type="Pfam" id="PF01814"/>
    </source>
</evidence>
<evidence type="ECO:0000313" key="3">
    <source>
        <dbReference type="EMBL" id="STZ10245.1"/>
    </source>
</evidence>
<gene>
    <name evidence="2" type="ORF">B0181_06215</name>
    <name evidence="3" type="ORF">NCTC10293_00575</name>
</gene>
<dbReference type="Pfam" id="PF01814">
    <property type="entry name" value="Hemerythrin"/>
    <property type="match status" value="1"/>
</dbReference>
<reference evidence="3 5" key="2">
    <citation type="submission" date="2018-06" db="EMBL/GenBank/DDBJ databases">
        <authorList>
            <consortium name="Pathogen Informatics"/>
            <person name="Doyle S."/>
        </authorList>
    </citation>
    <scope>NUCLEOTIDE SEQUENCE [LARGE SCALE GENOMIC DNA]</scope>
    <source>
        <strain evidence="3 5">NCTC10293</strain>
    </source>
</reference>
<dbReference type="InterPro" id="IPR012312">
    <property type="entry name" value="Hemerythrin-like"/>
</dbReference>
<evidence type="ECO:0000313" key="5">
    <source>
        <dbReference type="Proteomes" id="UP000255279"/>
    </source>
</evidence>
<evidence type="ECO:0000313" key="2">
    <source>
        <dbReference type="EMBL" id="OOR89645.1"/>
    </source>
</evidence>
<protein>
    <submittedName>
        <fullName evidence="3">Uncharacterized conserved protein</fullName>
    </submittedName>
</protein>
<dbReference type="AlphaFoldDB" id="A0A1T0A1T7"/>
<accession>A0A1T0A1T7</accession>
<feature type="domain" description="Hemerythrin-like" evidence="1">
    <location>
        <begin position="22"/>
        <end position="123"/>
    </location>
</feature>
<dbReference type="Proteomes" id="UP000255279">
    <property type="component" value="Unassembled WGS sequence"/>
</dbReference>